<dbReference type="AlphaFoldDB" id="A0A9E7SPE2"/>
<reference evidence="1" key="2">
    <citation type="submission" date="2022-06" db="EMBL/GenBank/DDBJ databases">
        <authorList>
            <person name="Park Y.-J."/>
        </authorList>
    </citation>
    <scope>NUCLEOTIDE SEQUENCE</scope>
    <source>
        <strain evidence="1">TY</strain>
    </source>
</reference>
<proteinExistence type="predicted"/>
<dbReference type="KEGG" id="tagg:NF865_03265"/>
<sequence>MKEGLKKAKFVETGYREIPGVNMVGFLNGDRELPALLSEYRQIYDKIVSEKFTVVFAVGIER</sequence>
<protein>
    <submittedName>
        <fullName evidence="1">Uncharacterized protein</fullName>
    </submittedName>
</protein>
<reference evidence="1" key="1">
    <citation type="journal article" date="1998" name="Int. J. Syst. Bacteriol. 48 Pt">
        <title>Thermococcus guaymasensis sp. nov. and Thermococcus aggregans sp. nov., two novel thermophilic archaea isolated from the Guaymas Basin hydrothermal vent site.</title>
        <authorList>
            <person name="Canganella F."/>
            <person name="Jones W.J."/>
            <person name="Gambacorta A."/>
            <person name="Antranikian G."/>
        </authorList>
    </citation>
    <scope>NUCLEOTIDE SEQUENCE</scope>
    <source>
        <strain evidence="1">TY</strain>
    </source>
</reference>
<name>A0A9E7SPE2_THEAG</name>
<evidence type="ECO:0000313" key="1">
    <source>
        <dbReference type="EMBL" id="USS41230.1"/>
    </source>
</evidence>
<evidence type="ECO:0000313" key="2">
    <source>
        <dbReference type="Proteomes" id="UP001055732"/>
    </source>
</evidence>
<dbReference type="EMBL" id="CP099582">
    <property type="protein sequence ID" value="USS41230.1"/>
    <property type="molecule type" value="Genomic_DNA"/>
</dbReference>
<dbReference type="Proteomes" id="UP001055732">
    <property type="component" value="Chromosome"/>
</dbReference>
<dbReference type="RefSeq" id="WP_253305171.1">
    <property type="nucleotide sequence ID" value="NZ_CP099582.1"/>
</dbReference>
<gene>
    <name evidence="1" type="ORF">NF865_03265</name>
</gene>
<keyword evidence="2" id="KW-1185">Reference proteome</keyword>
<accession>A0A9E7SPE2</accession>
<organism evidence="1 2">
    <name type="scientific">Thermococcus aggregans</name>
    <dbReference type="NCBI Taxonomy" id="110163"/>
    <lineage>
        <taxon>Archaea</taxon>
        <taxon>Methanobacteriati</taxon>
        <taxon>Methanobacteriota</taxon>
        <taxon>Thermococci</taxon>
        <taxon>Thermococcales</taxon>
        <taxon>Thermococcaceae</taxon>
        <taxon>Thermococcus</taxon>
    </lineage>
</organism>